<dbReference type="PANTHER" id="PTHR21355">
    <property type="entry name" value="G-PROTEIN COUPLED RECEPTOR-ASSOCIATED PROTEIN LMBRD2"/>
    <property type="match status" value="1"/>
</dbReference>
<accession>A0ABR2YLD5</accession>
<sequence length="724" mass="78727">MWAFYIPALVLFLVAVLFLLRRYASPRVPLLVRLIAAVGWMTSISIIAIVPIDVWTTLNGGNNKSVFIMWAICYWATQLLTWFLIPISQGFSDAGDFTVFGRLVSSLKQNLTYYLSIAVAGLIGIGLLLISGSLHAGDLIPLAMLLSNTYGLVAVMLLLGFGLVHIPRNMLREADPASRLHYAFYKVGRAAEKLEDAVVEMTRVATVVEATSQPMPRRDPLRKYMDIIYREAEEGSPIKPGQALRDERGRVNLDDLTDTDLDYGCDEKSLASLRRRLKKAINTYDGLLAEYVDALKIAMELDIIIKCKTAGDYSLASSTESAAPVTGFTKTWRMYSCTAKPWVTRALACTLGVVSFLVVWSEATIASGTNPDLSPFSHMVNEGAHGEAMTQLVTSLPLAYMATCCYYSLFKLGMFSFYHVVPGATNAHSLLMNAAQVTRFAAPLAYNYLHVIRMHEYLGPDRATVFAQEMGTAMRDVPVFGTNFNTWFPLVVVVYCTLLFLNVWDSLARLCIPKRYRFDEDAGNDENTERGRLLLRQEEEALARGLPMGSGLGLWGDQEAGLLTDAARARNLTARGLDSSIGGGQHGQSAGFRTTEMSQAMETGPPRASQAWPPWTTRGSAAGSLAASTSKGSLSNMAPPATMPSASPPLNRSLLRNKYAGSADSTASDGGGASSLDEMFARLHGAGEGGRIDDEPAGAHASVLGGAPDSSLGDSRRGWKRSWK</sequence>
<keyword evidence="4 7" id="KW-1133">Transmembrane helix</keyword>
<feature type="compositionally biased region" description="Low complexity" evidence="6">
    <location>
        <begin position="616"/>
        <end position="649"/>
    </location>
</feature>
<name>A0ABR2YLD5_9CHLO</name>
<gene>
    <name evidence="8" type="ORF">WJX75_008089</name>
</gene>
<feature type="transmembrane region" description="Helical" evidence="7">
    <location>
        <begin position="111"/>
        <end position="130"/>
    </location>
</feature>
<comment type="similarity">
    <text evidence="2">Belongs to the LIMR family.</text>
</comment>
<feature type="region of interest" description="Disordered" evidence="6">
    <location>
        <begin position="685"/>
        <end position="724"/>
    </location>
</feature>
<feature type="transmembrane region" description="Helical" evidence="7">
    <location>
        <begin position="67"/>
        <end position="91"/>
    </location>
</feature>
<comment type="subcellular location">
    <subcellularLocation>
        <location evidence="1">Membrane</location>
        <topology evidence="1">Multi-pass membrane protein</topology>
    </subcellularLocation>
</comment>
<evidence type="ECO:0000313" key="8">
    <source>
        <dbReference type="EMBL" id="KAK9907685.1"/>
    </source>
</evidence>
<keyword evidence="3 7" id="KW-0812">Transmembrane</keyword>
<feature type="region of interest" description="Disordered" evidence="6">
    <location>
        <begin position="596"/>
        <end position="653"/>
    </location>
</feature>
<evidence type="ECO:0000256" key="3">
    <source>
        <dbReference type="ARBA" id="ARBA00022692"/>
    </source>
</evidence>
<protein>
    <recommendedName>
        <fullName evidence="10">LMBR1-domain-containing protein</fullName>
    </recommendedName>
</protein>
<feature type="transmembrane region" description="Helical" evidence="7">
    <location>
        <begin position="142"/>
        <end position="164"/>
    </location>
</feature>
<evidence type="ECO:0000256" key="5">
    <source>
        <dbReference type="ARBA" id="ARBA00023136"/>
    </source>
</evidence>
<feature type="transmembrane region" description="Helical" evidence="7">
    <location>
        <begin position="487"/>
        <end position="507"/>
    </location>
</feature>
<comment type="caution">
    <text evidence="8">The sequence shown here is derived from an EMBL/GenBank/DDBJ whole genome shotgun (WGS) entry which is preliminary data.</text>
</comment>
<reference evidence="8 9" key="1">
    <citation type="journal article" date="2024" name="Nat. Commun.">
        <title>Phylogenomics reveals the evolutionary origins of lichenization in chlorophyte algae.</title>
        <authorList>
            <person name="Puginier C."/>
            <person name="Libourel C."/>
            <person name="Otte J."/>
            <person name="Skaloud P."/>
            <person name="Haon M."/>
            <person name="Grisel S."/>
            <person name="Petersen M."/>
            <person name="Berrin J.G."/>
            <person name="Delaux P.M."/>
            <person name="Dal Grande F."/>
            <person name="Keller J."/>
        </authorList>
    </citation>
    <scope>NUCLEOTIDE SEQUENCE [LARGE SCALE GENOMIC DNA]</scope>
    <source>
        <strain evidence="8 9">SAG 216-7</strain>
    </source>
</reference>
<dbReference type="EMBL" id="JALJOT010000009">
    <property type="protein sequence ID" value="KAK9907685.1"/>
    <property type="molecule type" value="Genomic_DNA"/>
</dbReference>
<keyword evidence="9" id="KW-1185">Reference proteome</keyword>
<evidence type="ECO:0000256" key="4">
    <source>
        <dbReference type="ARBA" id="ARBA00022989"/>
    </source>
</evidence>
<organism evidence="8 9">
    <name type="scientific">Coccomyxa subellipsoidea</name>
    <dbReference type="NCBI Taxonomy" id="248742"/>
    <lineage>
        <taxon>Eukaryota</taxon>
        <taxon>Viridiplantae</taxon>
        <taxon>Chlorophyta</taxon>
        <taxon>core chlorophytes</taxon>
        <taxon>Trebouxiophyceae</taxon>
        <taxon>Trebouxiophyceae incertae sedis</taxon>
        <taxon>Coccomyxaceae</taxon>
        <taxon>Coccomyxa</taxon>
    </lineage>
</organism>
<dbReference type="Pfam" id="PF04791">
    <property type="entry name" value="LMBR1"/>
    <property type="match status" value="1"/>
</dbReference>
<proteinExistence type="inferred from homology"/>
<evidence type="ECO:0000256" key="7">
    <source>
        <dbReference type="SAM" id="Phobius"/>
    </source>
</evidence>
<evidence type="ECO:0000256" key="1">
    <source>
        <dbReference type="ARBA" id="ARBA00004141"/>
    </source>
</evidence>
<dbReference type="InterPro" id="IPR051584">
    <property type="entry name" value="GPCR-associated_LMBR1"/>
</dbReference>
<dbReference type="InterPro" id="IPR006876">
    <property type="entry name" value="LMBR1-like_membr_prot"/>
</dbReference>
<evidence type="ECO:0000256" key="2">
    <source>
        <dbReference type="ARBA" id="ARBA00010487"/>
    </source>
</evidence>
<evidence type="ECO:0000256" key="6">
    <source>
        <dbReference type="SAM" id="MobiDB-lite"/>
    </source>
</evidence>
<evidence type="ECO:0008006" key="10">
    <source>
        <dbReference type="Google" id="ProtNLM"/>
    </source>
</evidence>
<feature type="transmembrane region" description="Helical" evidence="7">
    <location>
        <begin position="34"/>
        <end position="55"/>
    </location>
</feature>
<keyword evidence="5 7" id="KW-0472">Membrane</keyword>
<dbReference type="Proteomes" id="UP001491310">
    <property type="component" value="Unassembled WGS sequence"/>
</dbReference>
<evidence type="ECO:0000313" key="9">
    <source>
        <dbReference type="Proteomes" id="UP001491310"/>
    </source>
</evidence>
<dbReference type="PANTHER" id="PTHR21355:SF0">
    <property type="entry name" value="G-PROTEIN COUPLED RECEPTOR-ASSOCIATED PROTEIN LMBRD2"/>
    <property type="match status" value="1"/>
</dbReference>